<sequence>MRNSQGKYTAASGISVAYGYKSKSELLRGWLVYKLISYDVIVNSLPKLIRWSSNIFGQNLFEKLMRTTLYGQFVAGTKTDEVKQIVDKFKQYNVKVILDYSMESDISTSITASNNVHKSSFNTELDESNTFKIYHPDERIFNTNMFNYIKNSNTSRELCGQSSFIAMKITALVRPLVLQKLNQFLESRITDHNLFDTIDSLLTTKNDFTHSLTPNELGEISNLLLRINRIIQTVKKNEGRIFIDAEQSYFQTAINKIVIHLQRLYNRNNLLVYNTYQCYKKNTLNILRDDLKKSKEDGFYIGYKLVRGAYMDQERRHAVETGVEDPIHSNFNATTECYKQALVETLNFTESNFVRVLVASHNEDTVRFALEQMEKRGIKPADELMSFATLFGMCDYITFTLAKSGFQVYKLTPYGPLSSLLPYLTRRAQENRGIFAKAYKDRLLHYQALKDRL</sequence>
<keyword evidence="5" id="KW-0285">Flavoprotein</keyword>
<dbReference type="GO" id="GO:0010133">
    <property type="term" value="P:L-proline catabolic process to L-glutamate"/>
    <property type="evidence" value="ECO:0007669"/>
    <property type="project" value="TreeGrafter"/>
</dbReference>
<dbReference type="Gene3D" id="3.20.20.220">
    <property type="match status" value="1"/>
</dbReference>
<evidence type="ECO:0000256" key="5">
    <source>
        <dbReference type="RuleBase" id="RU364054"/>
    </source>
</evidence>
<comment type="function">
    <text evidence="5">Converts proline to delta-1-pyrroline-5-carboxylate.</text>
</comment>
<name>A0A814IGY3_9BILA</name>
<dbReference type="SUPFAM" id="SSF51730">
    <property type="entry name" value="FAD-linked oxidoreductase"/>
    <property type="match status" value="1"/>
</dbReference>
<evidence type="ECO:0000313" key="8">
    <source>
        <dbReference type="EMBL" id="CAF3794543.1"/>
    </source>
</evidence>
<evidence type="ECO:0000313" key="9">
    <source>
        <dbReference type="Proteomes" id="UP000663829"/>
    </source>
</evidence>
<dbReference type="EC" id="1.5.5.2" evidence="5"/>
<keyword evidence="9" id="KW-1185">Reference proteome</keyword>
<keyword evidence="3 5" id="KW-0560">Oxidoreductase</keyword>
<keyword evidence="5" id="KW-0274">FAD</keyword>
<dbReference type="Proteomes" id="UP000663829">
    <property type="component" value="Unassembled WGS sequence"/>
</dbReference>
<feature type="domain" description="Proline dehydrogenase" evidence="6">
    <location>
        <begin position="88"/>
        <end position="433"/>
    </location>
</feature>
<keyword evidence="4 5" id="KW-0642">Proline metabolism</keyword>
<comment type="similarity">
    <text evidence="2 5">Belongs to the proline oxidase family.</text>
</comment>
<comment type="cofactor">
    <cofactor evidence="5">
        <name>FAD</name>
        <dbReference type="ChEBI" id="CHEBI:57692"/>
    </cofactor>
</comment>
<comment type="caution">
    <text evidence="7">The sequence shown here is derived from an EMBL/GenBank/DDBJ whole genome shotgun (WGS) entry which is preliminary data.</text>
</comment>
<dbReference type="InterPro" id="IPR002872">
    <property type="entry name" value="Proline_DH_dom"/>
</dbReference>
<protein>
    <recommendedName>
        <fullName evidence="5">Proline dehydrogenase</fullName>
        <ecNumber evidence="5">1.5.5.2</ecNumber>
    </recommendedName>
</protein>
<dbReference type="EMBL" id="CAJNOQ010003656">
    <property type="protein sequence ID" value="CAF1023227.1"/>
    <property type="molecule type" value="Genomic_DNA"/>
</dbReference>
<accession>A0A814IGY3</accession>
<proteinExistence type="inferred from homology"/>
<dbReference type="InterPro" id="IPR029041">
    <property type="entry name" value="FAD-linked_oxidoreductase-like"/>
</dbReference>
<organism evidence="7 9">
    <name type="scientific">Didymodactylos carnosus</name>
    <dbReference type="NCBI Taxonomy" id="1234261"/>
    <lineage>
        <taxon>Eukaryota</taxon>
        <taxon>Metazoa</taxon>
        <taxon>Spiralia</taxon>
        <taxon>Gnathifera</taxon>
        <taxon>Rotifera</taxon>
        <taxon>Eurotatoria</taxon>
        <taxon>Bdelloidea</taxon>
        <taxon>Philodinida</taxon>
        <taxon>Philodinidae</taxon>
        <taxon>Didymodactylos</taxon>
    </lineage>
</organism>
<evidence type="ECO:0000256" key="1">
    <source>
        <dbReference type="ARBA" id="ARBA00004739"/>
    </source>
</evidence>
<dbReference type="PANTHER" id="PTHR13914:SF0">
    <property type="entry name" value="PROLINE DEHYDROGENASE 1, MITOCHONDRIAL"/>
    <property type="match status" value="1"/>
</dbReference>
<evidence type="ECO:0000256" key="4">
    <source>
        <dbReference type="ARBA" id="ARBA00023062"/>
    </source>
</evidence>
<dbReference type="Pfam" id="PF01619">
    <property type="entry name" value="Pro_dh"/>
    <property type="match status" value="1"/>
</dbReference>
<dbReference type="Proteomes" id="UP000681722">
    <property type="component" value="Unassembled WGS sequence"/>
</dbReference>
<dbReference type="GO" id="GO:0071949">
    <property type="term" value="F:FAD binding"/>
    <property type="evidence" value="ECO:0007669"/>
    <property type="project" value="TreeGrafter"/>
</dbReference>
<gene>
    <name evidence="7" type="ORF">GPM918_LOCUS14892</name>
    <name evidence="8" type="ORF">SRO942_LOCUS14892</name>
</gene>
<dbReference type="PANTHER" id="PTHR13914">
    <property type="entry name" value="PROLINE OXIDASE"/>
    <property type="match status" value="1"/>
</dbReference>
<dbReference type="GO" id="GO:0005739">
    <property type="term" value="C:mitochondrion"/>
    <property type="evidence" value="ECO:0007669"/>
    <property type="project" value="TreeGrafter"/>
</dbReference>
<reference evidence="7" key="1">
    <citation type="submission" date="2021-02" db="EMBL/GenBank/DDBJ databases">
        <authorList>
            <person name="Nowell W R."/>
        </authorList>
    </citation>
    <scope>NUCLEOTIDE SEQUENCE</scope>
</reference>
<dbReference type="OrthoDB" id="5464at2759"/>
<dbReference type="InterPro" id="IPR015659">
    <property type="entry name" value="Proline_oxidase"/>
</dbReference>
<dbReference type="AlphaFoldDB" id="A0A814IGY3"/>
<evidence type="ECO:0000256" key="3">
    <source>
        <dbReference type="ARBA" id="ARBA00023002"/>
    </source>
</evidence>
<comment type="catalytic activity">
    <reaction evidence="5">
        <text>L-proline + a quinone = (S)-1-pyrroline-5-carboxylate + a quinol + H(+)</text>
        <dbReference type="Rhea" id="RHEA:23784"/>
        <dbReference type="ChEBI" id="CHEBI:15378"/>
        <dbReference type="ChEBI" id="CHEBI:17388"/>
        <dbReference type="ChEBI" id="CHEBI:24646"/>
        <dbReference type="ChEBI" id="CHEBI:60039"/>
        <dbReference type="ChEBI" id="CHEBI:132124"/>
        <dbReference type="EC" id="1.5.5.2"/>
    </reaction>
</comment>
<dbReference type="EMBL" id="CAJOBC010003656">
    <property type="protein sequence ID" value="CAF3794543.1"/>
    <property type="molecule type" value="Genomic_DNA"/>
</dbReference>
<evidence type="ECO:0000313" key="7">
    <source>
        <dbReference type="EMBL" id="CAF1023227.1"/>
    </source>
</evidence>
<dbReference type="GO" id="GO:0004657">
    <property type="term" value="F:proline dehydrogenase activity"/>
    <property type="evidence" value="ECO:0007669"/>
    <property type="project" value="UniProtKB-EC"/>
</dbReference>
<comment type="pathway">
    <text evidence="1">Amino-acid degradation; L-proline degradation into L-glutamate; L-glutamate from L-proline: step 1/2.</text>
</comment>
<evidence type="ECO:0000256" key="2">
    <source>
        <dbReference type="ARBA" id="ARBA00005869"/>
    </source>
</evidence>
<evidence type="ECO:0000259" key="6">
    <source>
        <dbReference type="Pfam" id="PF01619"/>
    </source>
</evidence>